<keyword evidence="2" id="KW-0001">2Fe-2S</keyword>
<dbReference type="InterPro" id="IPR052371">
    <property type="entry name" value="BFD-associated_ferredoxin"/>
</dbReference>
<dbReference type="NCBIfam" id="NF007803">
    <property type="entry name" value="PRK10509.1"/>
    <property type="match status" value="1"/>
</dbReference>
<dbReference type="EMBL" id="CP114588">
    <property type="protein sequence ID" value="WBA08884.1"/>
    <property type="molecule type" value="Genomic_DNA"/>
</dbReference>
<organism evidence="11 12">
    <name type="scientific">Salinivibrio kushneri</name>
    <dbReference type="NCBI Taxonomy" id="1908198"/>
    <lineage>
        <taxon>Bacteria</taxon>
        <taxon>Pseudomonadati</taxon>
        <taxon>Pseudomonadota</taxon>
        <taxon>Gammaproteobacteria</taxon>
        <taxon>Vibrionales</taxon>
        <taxon>Vibrionaceae</taxon>
        <taxon>Salinivibrio</taxon>
    </lineage>
</organism>
<evidence type="ECO:0000256" key="2">
    <source>
        <dbReference type="ARBA" id="ARBA00022714"/>
    </source>
</evidence>
<dbReference type="InterPro" id="IPR041854">
    <property type="entry name" value="BFD-like_2Fe2S-bd_dom_sf"/>
</dbReference>
<evidence type="ECO:0000256" key="4">
    <source>
        <dbReference type="ARBA" id="ARBA00022982"/>
    </source>
</evidence>
<keyword evidence="4" id="KW-0249">Electron transport</keyword>
<dbReference type="PANTHER" id="PTHR37424">
    <property type="entry name" value="BACTERIOFERRITIN-ASSOCIATED FERREDOXIN"/>
    <property type="match status" value="1"/>
</dbReference>
<feature type="domain" description="BFD-like [2Fe-2S]-binding" evidence="10">
    <location>
        <begin position="2"/>
        <end position="50"/>
    </location>
</feature>
<dbReference type="AlphaFoldDB" id="A0AA47LRM0"/>
<proteinExistence type="inferred from homology"/>
<dbReference type="RefSeq" id="WP_269579209.1">
    <property type="nucleotide sequence ID" value="NZ_CP114588.1"/>
</dbReference>
<evidence type="ECO:0000256" key="8">
    <source>
        <dbReference type="ARBA" id="ARBA00039386"/>
    </source>
</evidence>
<dbReference type="GO" id="GO:0046872">
    <property type="term" value="F:metal ion binding"/>
    <property type="evidence" value="ECO:0007669"/>
    <property type="project" value="UniProtKB-KW"/>
</dbReference>
<accession>A0AA47LRM0</accession>
<keyword evidence="5" id="KW-0408">Iron</keyword>
<dbReference type="GO" id="GO:0051537">
    <property type="term" value="F:2 iron, 2 sulfur cluster binding"/>
    <property type="evidence" value="ECO:0007669"/>
    <property type="project" value="UniProtKB-KW"/>
</dbReference>
<dbReference type="InterPro" id="IPR007419">
    <property type="entry name" value="BFD-like_2Fe2S-bd_dom"/>
</dbReference>
<name>A0AA47LRM0_9GAMM</name>
<protein>
    <recommendedName>
        <fullName evidence="8">Bacterioferritin-associated ferredoxin</fullName>
    </recommendedName>
</protein>
<comment type="similarity">
    <text evidence="9">Belongs to the Bfd family.</text>
</comment>
<evidence type="ECO:0000256" key="7">
    <source>
        <dbReference type="ARBA" id="ARBA00034078"/>
    </source>
</evidence>
<evidence type="ECO:0000259" key="10">
    <source>
        <dbReference type="Pfam" id="PF04324"/>
    </source>
</evidence>
<keyword evidence="3" id="KW-0479">Metal-binding</keyword>
<evidence type="ECO:0000313" key="11">
    <source>
        <dbReference type="EMBL" id="WBA08884.1"/>
    </source>
</evidence>
<evidence type="ECO:0000256" key="3">
    <source>
        <dbReference type="ARBA" id="ARBA00022723"/>
    </source>
</evidence>
<evidence type="ECO:0000256" key="6">
    <source>
        <dbReference type="ARBA" id="ARBA00023014"/>
    </source>
</evidence>
<sequence length="63" mass="7151">MLVCICHSVSDKTIKHWVRQQGVTSIRELRQLTPLGSQCGKCVRHAKEVIYDESQLITLQKAS</sequence>
<evidence type="ECO:0000256" key="9">
    <source>
        <dbReference type="ARBA" id="ARBA00046332"/>
    </source>
</evidence>
<dbReference type="PANTHER" id="PTHR37424:SF1">
    <property type="entry name" value="BACTERIOFERRITIN-ASSOCIATED FERREDOXIN"/>
    <property type="match status" value="1"/>
</dbReference>
<dbReference type="Gene3D" id="1.10.10.1100">
    <property type="entry name" value="BFD-like [2Fe-2S]-binding domain"/>
    <property type="match status" value="1"/>
</dbReference>
<gene>
    <name evidence="11" type="primary">bfd</name>
    <name evidence="11" type="ORF">N8M53_01230</name>
</gene>
<dbReference type="Proteomes" id="UP001164748">
    <property type="component" value="Chromosome"/>
</dbReference>
<keyword evidence="1" id="KW-0813">Transport</keyword>
<reference evidence="11" key="1">
    <citation type="submission" date="2022-09" db="EMBL/GenBank/DDBJ databases">
        <authorList>
            <person name="Li Z.-J."/>
        </authorList>
    </citation>
    <scope>NUCLEOTIDE SEQUENCE</scope>
    <source>
        <strain evidence="11">TGB11</strain>
    </source>
</reference>
<comment type="cofactor">
    <cofactor evidence="7">
        <name>[2Fe-2S] cluster</name>
        <dbReference type="ChEBI" id="CHEBI:190135"/>
    </cofactor>
</comment>
<dbReference type="Pfam" id="PF04324">
    <property type="entry name" value="Fer2_BFD"/>
    <property type="match status" value="1"/>
</dbReference>
<evidence type="ECO:0000256" key="1">
    <source>
        <dbReference type="ARBA" id="ARBA00022448"/>
    </source>
</evidence>
<evidence type="ECO:0000256" key="5">
    <source>
        <dbReference type="ARBA" id="ARBA00023004"/>
    </source>
</evidence>
<keyword evidence="6" id="KW-0411">Iron-sulfur</keyword>
<evidence type="ECO:0000313" key="12">
    <source>
        <dbReference type="Proteomes" id="UP001164748"/>
    </source>
</evidence>